<dbReference type="InterPro" id="IPR052043">
    <property type="entry name" value="PolySaccharide_Degr_Enz"/>
</dbReference>
<evidence type="ECO:0000313" key="2">
    <source>
        <dbReference type="EMBL" id="APC39524.1"/>
    </source>
</evidence>
<reference evidence="3" key="1">
    <citation type="journal article" date="2016" name="Front. Microbiol.">
        <title>Complete Genome Sequence of Clostridium estertheticum DSM 8809, a Microbe Identified in Spoiled Vacuum Packed Beef.</title>
        <authorList>
            <person name="Yu Z."/>
            <person name="Gunn L."/>
            <person name="Brennan E."/>
            <person name="Reid R."/>
            <person name="Wall P.G."/>
            <person name="Gaora O.P."/>
            <person name="Hurley D."/>
            <person name="Bolton D."/>
            <person name="Fanning S."/>
        </authorList>
    </citation>
    <scope>NUCLEOTIDE SEQUENCE [LARGE SCALE GENOMIC DNA]</scope>
    <source>
        <strain evidence="3">DSM 8809</strain>
    </source>
</reference>
<keyword evidence="3" id="KW-1185">Reference proteome</keyword>
<protein>
    <submittedName>
        <fullName evidence="2">Glycosyl hydrolase family 88</fullName>
    </submittedName>
</protein>
<dbReference type="InterPro" id="IPR008928">
    <property type="entry name" value="6-hairpin_glycosidase_sf"/>
</dbReference>
<dbReference type="InterPro" id="IPR012341">
    <property type="entry name" value="6hp_glycosidase-like_sf"/>
</dbReference>
<dbReference type="KEGG" id="ceu:A7L45_05310"/>
<dbReference type="RefSeq" id="WP_071611817.1">
    <property type="nucleotide sequence ID" value="NZ_CP015756.1"/>
</dbReference>
<proteinExistence type="predicted"/>
<dbReference type="AlphaFoldDB" id="A0A1J0GDU7"/>
<accession>A0A1J0GDU7</accession>
<dbReference type="PANTHER" id="PTHR33886:SF8">
    <property type="entry name" value="UNSATURATED RHAMNOGALACTURONAN HYDROLASE (EUROFUNG)"/>
    <property type="match status" value="1"/>
</dbReference>
<gene>
    <name evidence="2" type="ORF">A7L45_05310</name>
</gene>
<dbReference type="PANTHER" id="PTHR33886">
    <property type="entry name" value="UNSATURATED RHAMNOGALACTURONAN HYDROLASE (EUROFUNG)"/>
    <property type="match status" value="1"/>
</dbReference>
<keyword evidence="1 2" id="KW-0378">Hydrolase</keyword>
<name>A0A1J0GDU7_9CLOT</name>
<dbReference type="Gene3D" id="1.50.10.10">
    <property type="match status" value="1"/>
</dbReference>
<dbReference type="InterPro" id="IPR010905">
    <property type="entry name" value="Glyco_hydro_88"/>
</dbReference>
<dbReference type="Proteomes" id="UP000182569">
    <property type="component" value="Chromosome"/>
</dbReference>
<evidence type="ECO:0000313" key="3">
    <source>
        <dbReference type="Proteomes" id="UP000182569"/>
    </source>
</evidence>
<dbReference type="GO" id="GO:0016787">
    <property type="term" value="F:hydrolase activity"/>
    <property type="evidence" value="ECO:0007669"/>
    <property type="project" value="UniProtKB-KW"/>
</dbReference>
<dbReference type="SUPFAM" id="SSF48208">
    <property type="entry name" value="Six-hairpin glycosidases"/>
    <property type="match status" value="1"/>
</dbReference>
<organism evidence="2 3">
    <name type="scientific">Clostridium estertheticum subsp. estertheticum</name>
    <dbReference type="NCBI Taxonomy" id="1552"/>
    <lineage>
        <taxon>Bacteria</taxon>
        <taxon>Bacillati</taxon>
        <taxon>Bacillota</taxon>
        <taxon>Clostridia</taxon>
        <taxon>Eubacteriales</taxon>
        <taxon>Clostridiaceae</taxon>
        <taxon>Clostridium</taxon>
    </lineage>
</organism>
<dbReference type="GO" id="GO:0005975">
    <property type="term" value="P:carbohydrate metabolic process"/>
    <property type="evidence" value="ECO:0007669"/>
    <property type="project" value="InterPro"/>
</dbReference>
<dbReference type="Pfam" id="PF07470">
    <property type="entry name" value="Glyco_hydro_88"/>
    <property type="match status" value="1"/>
</dbReference>
<evidence type="ECO:0000256" key="1">
    <source>
        <dbReference type="ARBA" id="ARBA00022801"/>
    </source>
</evidence>
<dbReference type="OrthoDB" id="6381507at2"/>
<dbReference type="EMBL" id="CP015756">
    <property type="protein sequence ID" value="APC39524.1"/>
    <property type="molecule type" value="Genomic_DNA"/>
</dbReference>
<sequence>MENWAARMTDSVMIRTPEFNCKWEYDNGVIFKGIELLWKITKDKKYFDFIKKNMDFFIDETGDIKKYSVTEYNIDHVNNGKLLFLLYKETGLEKYKKAAFLLREQLRNHPRTSEGAFWHKQIYPYQIWLDGLYMGSPFLAEFIKEFGETSEFDDVTKQFLICELHAKDSVTGLLYHAWDEKKVQPWCNKETGLSKNFWGRSMGWYVMAIVDVLDYLPENHKDRARIIEILNEVLEALLKVRDEKTGLWYQVLDKGTQKGNYIESSASCMILYAIAKGSNKGYIPKKWVAIAKTTYKNIVDEFIMVTKDGLVNLNKTCAVAGLGGATKRDGTYEYYISEPIVTNDAKGIGAFILAAAEMEILN</sequence>
<dbReference type="STRING" id="1552.A7L45_05310"/>